<feature type="binding site" evidence="15">
    <location>
        <position position="284"/>
    </location>
    <ligand>
        <name>NAD(+)</name>
        <dbReference type="ChEBI" id="CHEBI:57540"/>
    </ligand>
</feature>
<keyword evidence="8 15" id="KW-0862">Zinc</keyword>
<evidence type="ECO:0000256" key="11">
    <source>
        <dbReference type="ARBA" id="ARBA00023204"/>
    </source>
</evidence>
<dbReference type="HOGENOM" id="CLU_007764_2_1_9"/>
<dbReference type="Pfam" id="PF03119">
    <property type="entry name" value="DNA_ligase_ZBD"/>
    <property type="match status" value="1"/>
</dbReference>
<dbReference type="Gene3D" id="3.30.470.30">
    <property type="entry name" value="DNA ligase/mRNA capping enzyme"/>
    <property type="match status" value="1"/>
</dbReference>
<evidence type="ECO:0000256" key="10">
    <source>
        <dbReference type="ARBA" id="ARBA00023027"/>
    </source>
</evidence>
<dbReference type="InterPro" id="IPR012340">
    <property type="entry name" value="NA-bd_OB-fold"/>
</dbReference>
<evidence type="ECO:0000256" key="4">
    <source>
        <dbReference type="ARBA" id="ARBA00022598"/>
    </source>
</evidence>
<feature type="binding site" evidence="15">
    <location>
        <position position="402"/>
    </location>
    <ligand>
        <name>Zn(2+)</name>
        <dbReference type="ChEBI" id="CHEBI:29105"/>
    </ligand>
</feature>
<dbReference type="EC" id="6.5.1.2" evidence="2 15"/>
<dbReference type="GO" id="GO:0003677">
    <property type="term" value="F:DNA binding"/>
    <property type="evidence" value="ECO:0007669"/>
    <property type="project" value="InterPro"/>
</dbReference>
<keyword evidence="4 15" id="KW-0436">Ligase</keyword>
<dbReference type="OrthoDB" id="9759736at2"/>
<dbReference type="NCBIfam" id="TIGR00575">
    <property type="entry name" value="dnlj"/>
    <property type="match status" value="1"/>
</dbReference>
<evidence type="ECO:0000313" key="18">
    <source>
        <dbReference type="Proteomes" id="UP000010880"/>
    </source>
</evidence>
<dbReference type="CDD" id="cd00114">
    <property type="entry name" value="LIGANc"/>
    <property type="match status" value="1"/>
</dbReference>
<dbReference type="Gene3D" id="1.10.150.20">
    <property type="entry name" value="5' to 3' exonuclease, C-terminal subdomain"/>
    <property type="match status" value="2"/>
</dbReference>
<dbReference type="Proteomes" id="UP000010880">
    <property type="component" value="Chromosome"/>
</dbReference>
<dbReference type="eggNOG" id="COG0272">
    <property type="taxonomic scope" value="Bacteria"/>
</dbReference>
<dbReference type="AlphaFoldDB" id="L0KCQ9"/>
<dbReference type="InterPro" id="IPR004150">
    <property type="entry name" value="NAD_DNA_ligase_OB"/>
</dbReference>
<feature type="domain" description="BRCT" evidence="16">
    <location>
        <begin position="582"/>
        <end position="660"/>
    </location>
</feature>
<comment type="function">
    <text evidence="1 15">DNA ligase that catalyzes the formation of phosphodiester linkages between 5'-phosphoryl and 3'-hydroxyl groups in double-stranded DNA using NAD as a coenzyme and as the energy source for the reaction. It is essential for DNA replication and repair of damaged DNA.</text>
</comment>
<dbReference type="InterPro" id="IPR001357">
    <property type="entry name" value="BRCT_dom"/>
</dbReference>
<proteinExistence type="inferred from homology"/>
<dbReference type="InterPro" id="IPR013839">
    <property type="entry name" value="DNAligase_adenylation"/>
</dbReference>
<dbReference type="Pfam" id="PF12826">
    <property type="entry name" value="HHH_2"/>
    <property type="match status" value="1"/>
</dbReference>
<keyword evidence="7 15" id="KW-0227">DNA damage</keyword>
<dbReference type="FunFam" id="1.10.287.610:FF:000002">
    <property type="entry name" value="DNA ligase"/>
    <property type="match status" value="1"/>
</dbReference>
<keyword evidence="5 15" id="KW-0235">DNA replication</keyword>
<feature type="binding site" evidence="15">
    <location>
        <begin position="81"/>
        <end position="82"/>
    </location>
    <ligand>
        <name>NAD(+)</name>
        <dbReference type="ChEBI" id="CHEBI:57540"/>
    </ligand>
</feature>
<dbReference type="RefSeq" id="WP_015327893.1">
    <property type="nucleotide sequence ID" value="NC_019978.1"/>
</dbReference>
<keyword evidence="18" id="KW-1185">Reference proteome</keyword>
<dbReference type="PATRIC" id="fig|748449.3.peg.2224"/>
<dbReference type="FunFam" id="3.30.470.30:FF:000001">
    <property type="entry name" value="DNA ligase"/>
    <property type="match status" value="1"/>
</dbReference>
<accession>L0KCQ9</accession>
<feature type="binding site" evidence="15">
    <location>
        <position position="405"/>
    </location>
    <ligand>
        <name>Zn(2+)</name>
        <dbReference type="ChEBI" id="CHEBI:29105"/>
    </ligand>
</feature>
<dbReference type="HAMAP" id="MF_01588">
    <property type="entry name" value="DNA_ligase_A"/>
    <property type="match status" value="1"/>
</dbReference>
<keyword evidence="6 15" id="KW-0479">Metal-binding</keyword>
<dbReference type="Gene3D" id="1.10.287.610">
    <property type="entry name" value="Helix hairpin bin"/>
    <property type="match status" value="1"/>
</dbReference>
<evidence type="ECO:0000256" key="1">
    <source>
        <dbReference type="ARBA" id="ARBA00004067"/>
    </source>
</evidence>
<dbReference type="FunFam" id="1.10.150.20:FF:000006">
    <property type="entry name" value="DNA ligase"/>
    <property type="match status" value="1"/>
</dbReference>
<dbReference type="PROSITE" id="PS50172">
    <property type="entry name" value="BRCT"/>
    <property type="match status" value="1"/>
</dbReference>
<evidence type="ECO:0000256" key="12">
    <source>
        <dbReference type="ARBA" id="ARBA00023211"/>
    </source>
</evidence>
<comment type="cofactor">
    <cofactor evidence="15">
        <name>Mg(2+)</name>
        <dbReference type="ChEBI" id="CHEBI:18420"/>
    </cofactor>
    <cofactor evidence="15">
        <name>Mn(2+)</name>
        <dbReference type="ChEBI" id="CHEBI:29035"/>
    </cofactor>
</comment>
<comment type="catalytic activity">
    <reaction evidence="13 15">
        <text>NAD(+) + (deoxyribonucleotide)n-3'-hydroxyl + 5'-phospho-(deoxyribonucleotide)m = (deoxyribonucleotide)n+m + AMP + beta-nicotinamide D-nucleotide.</text>
        <dbReference type="EC" id="6.5.1.2"/>
    </reaction>
</comment>
<evidence type="ECO:0000256" key="6">
    <source>
        <dbReference type="ARBA" id="ARBA00022723"/>
    </source>
</evidence>
<evidence type="ECO:0000256" key="9">
    <source>
        <dbReference type="ARBA" id="ARBA00022842"/>
    </source>
</evidence>
<dbReference type="NCBIfam" id="NF005932">
    <property type="entry name" value="PRK07956.1"/>
    <property type="match status" value="1"/>
</dbReference>
<dbReference type="FunFam" id="1.10.150.20:FF:000007">
    <property type="entry name" value="DNA ligase"/>
    <property type="match status" value="1"/>
</dbReference>
<dbReference type="SUPFAM" id="SSF47781">
    <property type="entry name" value="RuvA domain 2-like"/>
    <property type="match status" value="1"/>
</dbReference>
<evidence type="ECO:0000313" key="17">
    <source>
        <dbReference type="EMBL" id="AGB42179.1"/>
    </source>
</evidence>
<dbReference type="InterPro" id="IPR001679">
    <property type="entry name" value="DNA_ligase"/>
</dbReference>
<keyword evidence="11 15" id="KW-0234">DNA repair</keyword>
<dbReference type="InterPro" id="IPR004149">
    <property type="entry name" value="Znf_DNAligase_C4"/>
</dbReference>
<dbReference type="Gene3D" id="2.40.50.140">
    <property type="entry name" value="Nucleic acid-binding proteins"/>
    <property type="match status" value="1"/>
</dbReference>
<dbReference type="Pfam" id="PF03120">
    <property type="entry name" value="OB_DNA_ligase"/>
    <property type="match status" value="1"/>
</dbReference>
<evidence type="ECO:0000256" key="7">
    <source>
        <dbReference type="ARBA" id="ARBA00022763"/>
    </source>
</evidence>
<name>L0KCQ9_HALHC</name>
<dbReference type="GO" id="GO:0046872">
    <property type="term" value="F:metal ion binding"/>
    <property type="evidence" value="ECO:0007669"/>
    <property type="project" value="UniProtKB-KW"/>
</dbReference>
<evidence type="ECO:0000256" key="14">
    <source>
        <dbReference type="ARBA" id="ARBA00060881"/>
    </source>
</evidence>
<gene>
    <name evidence="15" type="primary">ligA</name>
    <name evidence="17" type="ordered locus">Halha_2305</name>
</gene>
<dbReference type="SUPFAM" id="SSF52113">
    <property type="entry name" value="BRCT domain"/>
    <property type="match status" value="1"/>
</dbReference>
<dbReference type="PIRSF" id="PIRSF001604">
    <property type="entry name" value="LigA"/>
    <property type="match status" value="1"/>
</dbReference>
<feature type="binding site" evidence="15">
    <location>
        <position position="168"/>
    </location>
    <ligand>
        <name>NAD(+)</name>
        <dbReference type="ChEBI" id="CHEBI:57540"/>
    </ligand>
</feature>
<keyword evidence="12 15" id="KW-0464">Manganese</keyword>
<feature type="binding site" evidence="15">
    <location>
        <position position="134"/>
    </location>
    <ligand>
        <name>NAD(+)</name>
        <dbReference type="ChEBI" id="CHEBI:57540"/>
    </ligand>
</feature>
<feature type="binding site" evidence="15">
    <location>
        <position position="111"/>
    </location>
    <ligand>
        <name>NAD(+)</name>
        <dbReference type="ChEBI" id="CHEBI:57540"/>
    </ligand>
</feature>
<dbReference type="Gene3D" id="6.20.10.30">
    <property type="match status" value="1"/>
</dbReference>
<dbReference type="InterPro" id="IPR003583">
    <property type="entry name" value="Hlx-hairpin-Hlx_DNA-bd_motif"/>
</dbReference>
<dbReference type="SUPFAM" id="SSF50249">
    <property type="entry name" value="Nucleic acid-binding proteins"/>
    <property type="match status" value="1"/>
</dbReference>
<dbReference type="PANTHER" id="PTHR23389">
    <property type="entry name" value="CHROMOSOME TRANSMISSION FIDELITY FACTOR 18"/>
    <property type="match status" value="1"/>
</dbReference>
<dbReference type="GO" id="GO:0006281">
    <property type="term" value="P:DNA repair"/>
    <property type="evidence" value="ECO:0007669"/>
    <property type="project" value="UniProtKB-KW"/>
</dbReference>
<comment type="similarity">
    <text evidence="14 15">Belongs to the NAD-dependent DNA ligase family. LigA subfamily.</text>
</comment>
<feature type="binding site" evidence="15">
    <location>
        <position position="420"/>
    </location>
    <ligand>
        <name>Zn(2+)</name>
        <dbReference type="ChEBI" id="CHEBI:29105"/>
    </ligand>
</feature>
<dbReference type="GO" id="GO:0003911">
    <property type="term" value="F:DNA ligase (NAD+) activity"/>
    <property type="evidence" value="ECO:0007669"/>
    <property type="project" value="UniProtKB-UniRule"/>
</dbReference>
<dbReference type="FunFam" id="2.40.50.140:FF:000012">
    <property type="entry name" value="DNA ligase"/>
    <property type="match status" value="1"/>
</dbReference>
<evidence type="ECO:0000256" key="8">
    <source>
        <dbReference type="ARBA" id="ARBA00022833"/>
    </source>
</evidence>
<dbReference type="SMART" id="SM00292">
    <property type="entry name" value="BRCT"/>
    <property type="match status" value="1"/>
</dbReference>
<dbReference type="InterPro" id="IPR013840">
    <property type="entry name" value="DNAligase_N"/>
</dbReference>
<reference evidence="18" key="1">
    <citation type="submission" date="2012-02" db="EMBL/GenBank/DDBJ databases">
        <title>The complete genome of Halobacteroides halobius DSM 5150.</title>
        <authorList>
            <person name="Lucas S."/>
            <person name="Copeland A."/>
            <person name="Lapidus A."/>
            <person name="Glavina del Rio T."/>
            <person name="Dalin E."/>
            <person name="Tice H."/>
            <person name="Bruce D."/>
            <person name="Goodwin L."/>
            <person name="Pitluck S."/>
            <person name="Peters L."/>
            <person name="Mikhailova N."/>
            <person name="Gu W."/>
            <person name="Kyrpides N."/>
            <person name="Mavromatis K."/>
            <person name="Ivanova N."/>
            <person name="Brettin T."/>
            <person name="Detter J.C."/>
            <person name="Han C."/>
            <person name="Larimer F."/>
            <person name="Land M."/>
            <person name="Hauser L."/>
            <person name="Markowitz V."/>
            <person name="Cheng J.-F."/>
            <person name="Hugenholtz P."/>
            <person name="Woyke T."/>
            <person name="Wu D."/>
            <person name="Tindall B."/>
            <person name="Pomrenke H."/>
            <person name="Brambilla E."/>
            <person name="Klenk H.-P."/>
            <person name="Eisen J.A."/>
        </authorList>
    </citation>
    <scope>NUCLEOTIDE SEQUENCE [LARGE SCALE GENOMIC DNA]</scope>
    <source>
        <strain evidence="18">ATCC 35273 / DSM 5150 / MD-1</strain>
    </source>
</reference>
<dbReference type="STRING" id="748449.Halha_2305"/>
<dbReference type="KEGG" id="hhl:Halha_2305"/>
<evidence type="ECO:0000256" key="3">
    <source>
        <dbReference type="ARBA" id="ARBA00013308"/>
    </source>
</evidence>
<dbReference type="InterPro" id="IPR041663">
    <property type="entry name" value="DisA/LigA_HHH"/>
</dbReference>
<dbReference type="SMART" id="SM00532">
    <property type="entry name" value="LIGANc"/>
    <property type="match status" value="1"/>
</dbReference>
<dbReference type="PANTHER" id="PTHR23389:SF9">
    <property type="entry name" value="DNA LIGASE"/>
    <property type="match status" value="1"/>
</dbReference>
<sequence>MGQLKEKIKKLRAKIRKHNYYYFVLDDPQISDREYDQLMQELIDLEKENPKLITSDSPTQRVGGEPIDQFDKVAHQVPLLSLDKAFSISELEDFASRVKRSIKEEIDYIVELKIDGLSASLVYQDGSLNQGATRGNGEVGEDVTHNLKTIRSIPLKLEQRLDLEVRGEVFMPKDDFLKLNEEQEKADEDAFANPRNAAAGSLRQLDPQVAASRPLDIFIYDSAYIEGVDFKTHSQKLDYLEELGFKINPQRMVCKGITEVIKYCKEWTEKRNDLNYGIDGIVIKVNQLNMQKKLGSTAKHPRWAIAYKFPAQEKETIIEDIEVTVGRTGTLTPTAILEPTLLDGSVVSRANLHNQDELERKDIRIGDRAIVRKAGDIIPEVVKVLPGKRTGKEEEFSLPDKCPVCGAKAVRLEGEVATKCAGGACPAKLREGVLHFVQRNAMNIEGVGPALVEQLIENKLIEDVADLYYLTKEDLIQLDRMGHKSSQNVLDALADSKDNSLQQVLYGLGIEYVGSRVAQILAQNFSNIDQIIEASQKELESIDEIGPKIAQSIVAYFNQEQNLEIIAKLKEAGVNFTAQLKEAEQKLAGNKFVLTGKLEDFTRQEAKEAIVDLGGRVTSSVSGATDYLVVGENPGSKYEQAQELGTTVLVEEEFKELIDK</sequence>
<dbReference type="Gene3D" id="3.40.50.10190">
    <property type="entry name" value="BRCT domain"/>
    <property type="match status" value="1"/>
</dbReference>
<protein>
    <recommendedName>
        <fullName evidence="3 15">DNA ligase</fullName>
        <ecNumber evidence="2 15">6.5.1.2</ecNumber>
    </recommendedName>
    <alternativeName>
        <fullName evidence="15">Polydeoxyribonucleotide synthase [NAD(+)]</fullName>
    </alternativeName>
</protein>
<dbReference type="GO" id="GO:0005829">
    <property type="term" value="C:cytosol"/>
    <property type="evidence" value="ECO:0007669"/>
    <property type="project" value="TreeGrafter"/>
</dbReference>
<dbReference type="PROSITE" id="PS01055">
    <property type="entry name" value="DNA_LIGASE_N1"/>
    <property type="match status" value="1"/>
</dbReference>
<dbReference type="Pfam" id="PF14520">
    <property type="entry name" value="HHH_5"/>
    <property type="match status" value="1"/>
</dbReference>
<evidence type="ECO:0000256" key="2">
    <source>
        <dbReference type="ARBA" id="ARBA00012722"/>
    </source>
</evidence>
<evidence type="ECO:0000256" key="5">
    <source>
        <dbReference type="ARBA" id="ARBA00022705"/>
    </source>
</evidence>
<dbReference type="SUPFAM" id="SSF56091">
    <property type="entry name" value="DNA ligase/mRNA capping enzyme, catalytic domain"/>
    <property type="match status" value="1"/>
</dbReference>
<dbReference type="InterPro" id="IPR036420">
    <property type="entry name" value="BRCT_dom_sf"/>
</dbReference>
<feature type="active site" description="N6-AMP-lysine intermediate" evidence="15">
    <location>
        <position position="113"/>
    </location>
</feature>
<organism evidence="17 18">
    <name type="scientific">Halobacteroides halobius (strain ATCC 35273 / DSM 5150 / MD-1)</name>
    <dbReference type="NCBI Taxonomy" id="748449"/>
    <lineage>
        <taxon>Bacteria</taxon>
        <taxon>Bacillati</taxon>
        <taxon>Bacillota</taxon>
        <taxon>Clostridia</taxon>
        <taxon>Halanaerobiales</taxon>
        <taxon>Halobacteroidaceae</taxon>
        <taxon>Halobacteroides</taxon>
    </lineage>
</organism>
<feature type="binding site" evidence="15">
    <location>
        <position position="308"/>
    </location>
    <ligand>
        <name>NAD(+)</name>
        <dbReference type="ChEBI" id="CHEBI:57540"/>
    </ligand>
</feature>
<evidence type="ECO:0000256" key="13">
    <source>
        <dbReference type="ARBA" id="ARBA00034005"/>
    </source>
</evidence>
<evidence type="ECO:0000259" key="16">
    <source>
        <dbReference type="PROSITE" id="PS50172"/>
    </source>
</evidence>
<dbReference type="GO" id="GO:0006260">
    <property type="term" value="P:DNA replication"/>
    <property type="evidence" value="ECO:0007669"/>
    <property type="project" value="UniProtKB-KW"/>
</dbReference>
<evidence type="ECO:0000256" key="15">
    <source>
        <dbReference type="HAMAP-Rule" id="MF_01588"/>
    </source>
</evidence>
<dbReference type="Pfam" id="PF01653">
    <property type="entry name" value="DNA_ligase_aden"/>
    <property type="match status" value="1"/>
</dbReference>
<dbReference type="InterPro" id="IPR018239">
    <property type="entry name" value="DNA_ligase_AS"/>
</dbReference>
<dbReference type="EMBL" id="CP003359">
    <property type="protein sequence ID" value="AGB42179.1"/>
    <property type="molecule type" value="Genomic_DNA"/>
</dbReference>
<dbReference type="CDD" id="cd17748">
    <property type="entry name" value="BRCT_DNA_ligase_like"/>
    <property type="match status" value="1"/>
</dbReference>
<dbReference type="SMART" id="SM00278">
    <property type="entry name" value="HhH1"/>
    <property type="match status" value="3"/>
</dbReference>
<keyword evidence="10 15" id="KW-0520">NAD</keyword>
<feature type="binding site" evidence="15">
    <location>
        <begin position="32"/>
        <end position="36"/>
    </location>
    <ligand>
        <name>NAD(+)</name>
        <dbReference type="ChEBI" id="CHEBI:57540"/>
    </ligand>
</feature>
<feature type="binding site" evidence="15">
    <location>
        <position position="425"/>
    </location>
    <ligand>
        <name>Zn(2+)</name>
        <dbReference type="ChEBI" id="CHEBI:29105"/>
    </ligand>
</feature>
<dbReference type="InterPro" id="IPR010994">
    <property type="entry name" value="RuvA_2-like"/>
</dbReference>
<keyword evidence="9 15" id="KW-0460">Magnesium</keyword>
<dbReference type="Pfam" id="PF00533">
    <property type="entry name" value="BRCT"/>
    <property type="match status" value="1"/>
</dbReference>